<reference evidence="2" key="1">
    <citation type="submission" date="2016-10" db="EMBL/GenBank/DDBJ databases">
        <authorList>
            <person name="Varghese N."/>
            <person name="Submissions S."/>
        </authorList>
    </citation>
    <scope>NUCLEOTIDE SEQUENCE [LARGE SCALE GENOMIC DNA]</scope>
    <source>
        <strain evidence="2">EPL6</strain>
    </source>
</reference>
<dbReference type="AlphaFoldDB" id="A0A1G9UA48"/>
<dbReference type="Proteomes" id="UP000198552">
    <property type="component" value="Unassembled WGS sequence"/>
</dbReference>
<dbReference type="STRING" id="1527607.SAMN05428957_10862"/>
<sequence>MPDGSHGVHCALYPHGGAAAERAIVLFPDAARIEVMRLATVLLHGPRQPRPCREAA</sequence>
<name>A0A1G9UA48_9BURK</name>
<keyword evidence="2" id="KW-1185">Reference proteome</keyword>
<gene>
    <name evidence="1" type="ORF">SAMN05428957_10862</name>
</gene>
<organism evidence="1 2">
    <name type="scientific">Oryzisolibacter propanilivorax</name>
    <dbReference type="NCBI Taxonomy" id="1527607"/>
    <lineage>
        <taxon>Bacteria</taxon>
        <taxon>Pseudomonadati</taxon>
        <taxon>Pseudomonadota</taxon>
        <taxon>Betaproteobacteria</taxon>
        <taxon>Burkholderiales</taxon>
        <taxon>Comamonadaceae</taxon>
        <taxon>Oryzisolibacter</taxon>
    </lineage>
</organism>
<evidence type="ECO:0000313" key="2">
    <source>
        <dbReference type="Proteomes" id="UP000198552"/>
    </source>
</evidence>
<dbReference type="EMBL" id="FNHP01000008">
    <property type="protein sequence ID" value="SDM56703.1"/>
    <property type="molecule type" value="Genomic_DNA"/>
</dbReference>
<protein>
    <submittedName>
        <fullName evidence="1">Uncharacterized protein</fullName>
    </submittedName>
</protein>
<proteinExistence type="predicted"/>
<accession>A0A1G9UA48</accession>
<evidence type="ECO:0000313" key="1">
    <source>
        <dbReference type="EMBL" id="SDM56703.1"/>
    </source>
</evidence>